<feature type="non-terminal residue" evidence="1">
    <location>
        <position position="1"/>
    </location>
</feature>
<dbReference type="AlphaFoldDB" id="X0ULQ4"/>
<reference evidence="1" key="1">
    <citation type="journal article" date="2014" name="Front. Microbiol.">
        <title>High frequency of phylogenetically diverse reductive dehalogenase-homologous genes in deep subseafloor sedimentary metagenomes.</title>
        <authorList>
            <person name="Kawai M."/>
            <person name="Futagami T."/>
            <person name="Toyoda A."/>
            <person name="Takaki Y."/>
            <person name="Nishi S."/>
            <person name="Hori S."/>
            <person name="Arai W."/>
            <person name="Tsubouchi T."/>
            <person name="Morono Y."/>
            <person name="Uchiyama I."/>
            <person name="Ito T."/>
            <person name="Fujiyama A."/>
            <person name="Inagaki F."/>
            <person name="Takami H."/>
        </authorList>
    </citation>
    <scope>NUCLEOTIDE SEQUENCE</scope>
    <source>
        <strain evidence="1">Expedition CK06-06</strain>
    </source>
</reference>
<gene>
    <name evidence="1" type="ORF">S01H1_38626</name>
</gene>
<dbReference type="EMBL" id="BARS01024326">
    <property type="protein sequence ID" value="GAG06550.1"/>
    <property type="molecule type" value="Genomic_DNA"/>
</dbReference>
<evidence type="ECO:0000313" key="1">
    <source>
        <dbReference type="EMBL" id="GAG06550.1"/>
    </source>
</evidence>
<accession>X0ULQ4</accession>
<protein>
    <submittedName>
        <fullName evidence="1">Uncharacterized protein</fullName>
    </submittedName>
</protein>
<comment type="caution">
    <text evidence="1">The sequence shown here is derived from an EMBL/GenBank/DDBJ whole genome shotgun (WGS) entry which is preliminary data.</text>
</comment>
<feature type="non-terminal residue" evidence="1">
    <location>
        <position position="268"/>
    </location>
</feature>
<name>X0ULQ4_9ZZZZ</name>
<sequence length="268" mass="31922">EDGWDIYEYNTNSSYSQDIEFNITQFLDGLGKSQFLNFSLELYLAGNPSTLILDNLTLWDFDSDFYEVNSLYMTDDLLVSFQPTYIYWKVYDRYVGYVEIEQSLNDGSSNLIFNETLQNNTLQNIFLTNYTVGYYDVNLTFYDNYSNWEKWTINFTIISMISITASYRQPNFVATNNTIRVYIRSESPIYRVYYDNSTDYVLQYDNSSYPVYNYSFSFKVYIIESMEYNISVRVDGFYGDYFYLNITGLWFIERTTLLQILNLKASYY</sequence>
<proteinExistence type="predicted"/>
<organism evidence="1">
    <name type="scientific">marine sediment metagenome</name>
    <dbReference type="NCBI Taxonomy" id="412755"/>
    <lineage>
        <taxon>unclassified sequences</taxon>
        <taxon>metagenomes</taxon>
        <taxon>ecological metagenomes</taxon>
    </lineage>
</organism>